<comment type="caution">
    <text evidence="2">The sequence shown here is derived from an EMBL/GenBank/DDBJ whole genome shotgun (WGS) entry which is preliminary data.</text>
</comment>
<evidence type="ECO:0000256" key="1">
    <source>
        <dbReference type="SAM" id="MobiDB-lite"/>
    </source>
</evidence>
<evidence type="ECO:0000313" key="2">
    <source>
        <dbReference type="EMBL" id="KAF9540082.1"/>
    </source>
</evidence>
<protein>
    <submittedName>
        <fullName evidence="2">Uncharacterized protein</fullName>
    </submittedName>
</protein>
<dbReference type="OrthoDB" id="2403861at2759"/>
<accession>A0A9P6F0G3</accession>
<dbReference type="Proteomes" id="UP000780801">
    <property type="component" value="Unassembled WGS sequence"/>
</dbReference>
<gene>
    <name evidence="2" type="ORF">BGW38_009889</name>
</gene>
<reference evidence="2" key="1">
    <citation type="journal article" date="2020" name="Fungal Divers.">
        <title>Resolving the Mortierellaceae phylogeny through synthesis of multi-gene phylogenetics and phylogenomics.</title>
        <authorList>
            <person name="Vandepol N."/>
            <person name="Liber J."/>
            <person name="Desiro A."/>
            <person name="Na H."/>
            <person name="Kennedy M."/>
            <person name="Barry K."/>
            <person name="Grigoriev I.V."/>
            <person name="Miller A.N."/>
            <person name="O'Donnell K."/>
            <person name="Stajich J.E."/>
            <person name="Bonito G."/>
        </authorList>
    </citation>
    <scope>NUCLEOTIDE SEQUENCE</scope>
    <source>
        <strain evidence="2">KOD1015</strain>
    </source>
</reference>
<feature type="non-terminal residue" evidence="2">
    <location>
        <position position="113"/>
    </location>
</feature>
<name>A0A9P6F0G3_9FUNG</name>
<keyword evidence="3" id="KW-1185">Reference proteome</keyword>
<feature type="region of interest" description="Disordered" evidence="1">
    <location>
        <begin position="90"/>
        <end position="113"/>
    </location>
</feature>
<dbReference type="AlphaFoldDB" id="A0A9P6F0G3"/>
<feature type="non-terminal residue" evidence="2">
    <location>
        <position position="1"/>
    </location>
</feature>
<sequence length="113" mass="12211">RMKKLLNLDIVPAPKGDAPIQLAHPEAAVPRIGMTKNLRMQVNGRSIMHACEVMKLAQGIELIIGTDTLHRFGVGLAGLEGFDKVTARTLPTPVEDERAPLGPLTPTPIEQSE</sequence>
<evidence type="ECO:0000313" key="3">
    <source>
        <dbReference type="Proteomes" id="UP000780801"/>
    </source>
</evidence>
<dbReference type="EMBL" id="JAABOA010007573">
    <property type="protein sequence ID" value="KAF9540082.1"/>
    <property type="molecule type" value="Genomic_DNA"/>
</dbReference>
<proteinExistence type="predicted"/>
<organism evidence="2 3">
    <name type="scientific">Lunasporangiospora selenospora</name>
    <dbReference type="NCBI Taxonomy" id="979761"/>
    <lineage>
        <taxon>Eukaryota</taxon>
        <taxon>Fungi</taxon>
        <taxon>Fungi incertae sedis</taxon>
        <taxon>Mucoromycota</taxon>
        <taxon>Mortierellomycotina</taxon>
        <taxon>Mortierellomycetes</taxon>
        <taxon>Mortierellales</taxon>
        <taxon>Mortierellaceae</taxon>
        <taxon>Lunasporangiospora</taxon>
    </lineage>
</organism>